<reference evidence="7" key="2">
    <citation type="submission" date="2025-09" db="UniProtKB">
        <authorList>
            <consortium name="Ensembl"/>
        </authorList>
    </citation>
    <scope>IDENTIFICATION</scope>
</reference>
<dbReference type="SUPFAM" id="SSF57716">
    <property type="entry name" value="Glucocorticoid receptor-like (DNA-binding domain)"/>
    <property type="match status" value="1"/>
</dbReference>
<dbReference type="PROSITE" id="PS00478">
    <property type="entry name" value="LIM_DOMAIN_1"/>
    <property type="match status" value="1"/>
</dbReference>
<feature type="domain" description="LIM zinc-binding" evidence="6">
    <location>
        <begin position="6"/>
        <end position="68"/>
    </location>
</feature>
<evidence type="ECO:0000313" key="7">
    <source>
        <dbReference type="Ensembl" id="ENSMCSP00000019505.1"/>
    </source>
</evidence>
<evidence type="ECO:0000259" key="6">
    <source>
        <dbReference type="PROSITE" id="PS50023"/>
    </source>
</evidence>
<dbReference type="Gene3D" id="2.10.110.10">
    <property type="entry name" value="Cysteine Rich Protein"/>
    <property type="match status" value="1"/>
</dbReference>
<dbReference type="GO" id="GO:0046872">
    <property type="term" value="F:metal ion binding"/>
    <property type="evidence" value="ECO:0007669"/>
    <property type="project" value="UniProtKB-KW"/>
</dbReference>
<evidence type="ECO:0000256" key="3">
    <source>
        <dbReference type="ARBA" id="ARBA00023038"/>
    </source>
</evidence>
<reference evidence="7" key="1">
    <citation type="submission" date="2025-08" db="UniProtKB">
        <authorList>
            <consortium name="Ensembl"/>
        </authorList>
    </citation>
    <scope>IDENTIFICATION</scope>
</reference>
<protein>
    <recommendedName>
        <fullName evidence="6">LIM zinc-binding domain-containing protein</fullName>
    </recommendedName>
</protein>
<organism evidence="7 8">
    <name type="scientific">Malurus cyaneus samueli</name>
    <dbReference type="NCBI Taxonomy" id="2593467"/>
    <lineage>
        <taxon>Eukaryota</taxon>
        <taxon>Metazoa</taxon>
        <taxon>Chordata</taxon>
        <taxon>Craniata</taxon>
        <taxon>Vertebrata</taxon>
        <taxon>Euteleostomi</taxon>
        <taxon>Archelosauria</taxon>
        <taxon>Archosauria</taxon>
        <taxon>Dinosauria</taxon>
        <taxon>Saurischia</taxon>
        <taxon>Theropoda</taxon>
        <taxon>Coelurosauria</taxon>
        <taxon>Aves</taxon>
        <taxon>Neognathae</taxon>
        <taxon>Neoaves</taxon>
        <taxon>Telluraves</taxon>
        <taxon>Australaves</taxon>
        <taxon>Passeriformes</taxon>
        <taxon>Meliphagoidea</taxon>
        <taxon>Maluridae</taxon>
        <taxon>Malurus</taxon>
    </lineage>
</organism>
<dbReference type="PANTHER" id="PTHR24206">
    <property type="entry name" value="OS06G0237300 PROTEIN"/>
    <property type="match status" value="1"/>
</dbReference>
<dbReference type="OrthoDB" id="20799at2759"/>
<feature type="compositionally biased region" description="Polar residues" evidence="5">
    <location>
        <begin position="88"/>
        <end position="97"/>
    </location>
</feature>
<evidence type="ECO:0000313" key="8">
    <source>
        <dbReference type="Proteomes" id="UP000694560"/>
    </source>
</evidence>
<feature type="region of interest" description="Disordered" evidence="5">
    <location>
        <begin position="157"/>
        <end position="189"/>
    </location>
</feature>
<keyword evidence="8" id="KW-1185">Reference proteome</keyword>
<proteinExistence type="predicted"/>
<name>A0A8C5U9E2_9PASS</name>
<sequence length="214" mass="22869">MGDNSDACYFCGRRVYILERASAEGRFFHRGCFQCRRCGATLRLGDYAFDEEDGEVAFGDGRGEILGWVLPPSSPRERESPHNKETLMQKNGQTPRFSPSGGGPPAQAVLGLSLPSQRVWVWLGHGCQGRRCPTQGLTPSLCHHPSTVPRAGARGEIPHLEAHGGPAGQGGSDEAVLQSPGNPTGDSQVPSVALSLVPSILLLLATCWQVPACR</sequence>
<keyword evidence="1 4" id="KW-0479">Metal-binding</keyword>
<dbReference type="Proteomes" id="UP000694560">
    <property type="component" value="Unplaced"/>
</dbReference>
<accession>A0A8C5U9E2</accession>
<dbReference type="Ensembl" id="ENSMCST00000019996.1">
    <property type="protein sequence ID" value="ENSMCSP00000019505.1"/>
    <property type="gene ID" value="ENSMCSG00000013678.1"/>
</dbReference>
<dbReference type="AlphaFoldDB" id="A0A8C5U9E2"/>
<dbReference type="InterPro" id="IPR001781">
    <property type="entry name" value="Znf_LIM"/>
</dbReference>
<evidence type="ECO:0000256" key="4">
    <source>
        <dbReference type="PROSITE-ProRule" id="PRU00125"/>
    </source>
</evidence>
<keyword evidence="2 4" id="KW-0862">Zinc</keyword>
<feature type="compositionally biased region" description="Basic and acidic residues" evidence="5">
    <location>
        <begin position="75"/>
        <end position="87"/>
    </location>
</feature>
<feature type="compositionally biased region" description="Polar residues" evidence="5">
    <location>
        <begin position="179"/>
        <end position="188"/>
    </location>
</feature>
<dbReference type="PROSITE" id="PS50023">
    <property type="entry name" value="LIM_DOMAIN_2"/>
    <property type="match status" value="1"/>
</dbReference>
<keyword evidence="3 4" id="KW-0440">LIM domain</keyword>
<evidence type="ECO:0000256" key="1">
    <source>
        <dbReference type="ARBA" id="ARBA00022723"/>
    </source>
</evidence>
<dbReference type="Pfam" id="PF00412">
    <property type="entry name" value="LIM"/>
    <property type="match status" value="1"/>
</dbReference>
<evidence type="ECO:0000256" key="5">
    <source>
        <dbReference type="SAM" id="MobiDB-lite"/>
    </source>
</evidence>
<feature type="region of interest" description="Disordered" evidence="5">
    <location>
        <begin position="71"/>
        <end position="104"/>
    </location>
</feature>
<evidence type="ECO:0000256" key="2">
    <source>
        <dbReference type="ARBA" id="ARBA00022833"/>
    </source>
</evidence>